<evidence type="ECO:0000256" key="1">
    <source>
        <dbReference type="ARBA" id="ARBA00010645"/>
    </source>
</evidence>
<proteinExistence type="inferred from homology"/>
<dbReference type="InterPro" id="IPR037021">
    <property type="entry name" value="RnfH_sf"/>
</dbReference>
<evidence type="ECO:0000256" key="3">
    <source>
        <dbReference type="SAM" id="MobiDB-lite"/>
    </source>
</evidence>
<reference evidence="4" key="1">
    <citation type="journal article" date="2021" name="PeerJ">
        <title>Extensive microbial diversity within the chicken gut microbiome revealed by metagenomics and culture.</title>
        <authorList>
            <person name="Gilroy R."/>
            <person name="Ravi A."/>
            <person name="Getino M."/>
            <person name="Pursley I."/>
            <person name="Horton D.L."/>
            <person name="Alikhan N.F."/>
            <person name="Baker D."/>
            <person name="Gharbi K."/>
            <person name="Hall N."/>
            <person name="Watson M."/>
            <person name="Adriaenssens E.M."/>
            <person name="Foster-Nyarko E."/>
            <person name="Jarju S."/>
            <person name="Secka A."/>
            <person name="Antonio M."/>
            <person name="Oren A."/>
            <person name="Chaudhuri R.R."/>
            <person name="La Ragione R."/>
            <person name="Hildebrand F."/>
            <person name="Pallen M.J."/>
        </authorList>
    </citation>
    <scope>NUCLEOTIDE SEQUENCE</scope>
    <source>
        <strain evidence="4">9264</strain>
    </source>
</reference>
<dbReference type="InterPro" id="IPR016155">
    <property type="entry name" value="Mopterin_synth/thiamin_S_b"/>
</dbReference>
<dbReference type="PANTHER" id="PTHR37483">
    <property type="entry name" value="UPF0125 PROTEIN RATB"/>
    <property type="match status" value="1"/>
</dbReference>
<feature type="region of interest" description="Disordered" evidence="3">
    <location>
        <begin position="82"/>
        <end position="117"/>
    </location>
</feature>
<dbReference type="NCBIfam" id="NF002490">
    <property type="entry name" value="PRK01777.1"/>
    <property type="match status" value="1"/>
</dbReference>
<dbReference type="SUPFAM" id="SSF54285">
    <property type="entry name" value="MoaD/ThiS"/>
    <property type="match status" value="1"/>
</dbReference>
<dbReference type="Gene3D" id="3.10.20.280">
    <property type="entry name" value="RnfH-like"/>
    <property type="match status" value="1"/>
</dbReference>
<organism evidence="4 5">
    <name type="scientific">Candidatus Paenalcaligenes intestinipullorum</name>
    <dbReference type="NCBI Taxonomy" id="2838718"/>
    <lineage>
        <taxon>Bacteria</taxon>
        <taxon>Pseudomonadati</taxon>
        <taxon>Pseudomonadota</taxon>
        <taxon>Betaproteobacteria</taxon>
        <taxon>Burkholderiales</taxon>
        <taxon>Alcaligenaceae</taxon>
        <taxon>Paenalcaligenes</taxon>
    </lineage>
</organism>
<dbReference type="InterPro" id="IPR005346">
    <property type="entry name" value="RnfH"/>
</dbReference>
<dbReference type="PANTHER" id="PTHR37483:SF1">
    <property type="entry name" value="UPF0125 PROTEIN RATB"/>
    <property type="match status" value="1"/>
</dbReference>
<name>A0A9D2RIK2_9BURK</name>
<evidence type="ECO:0000313" key="5">
    <source>
        <dbReference type="Proteomes" id="UP000823889"/>
    </source>
</evidence>
<comment type="similarity">
    <text evidence="1 2">Belongs to the UPF0125 (RnfH) family.</text>
</comment>
<sequence length="117" mass="13303">MSKHTLTLQVVYALPHTLWQQDLTVPAHTTIAQALKTSTLYREHPETVNLDVGVFGELVQTDRLVKQGDRIEIYRPLSFDPMESRRRRAEHRARQSAQKTGGKALSIAAQMLPNRNT</sequence>
<comment type="caution">
    <text evidence="4">The sequence shown here is derived from an EMBL/GenBank/DDBJ whole genome shotgun (WGS) entry which is preliminary data.</text>
</comment>
<gene>
    <name evidence="4" type="ORF">H9906_03375</name>
</gene>
<reference evidence="4" key="2">
    <citation type="submission" date="2021-04" db="EMBL/GenBank/DDBJ databases">
        <authorList>
            <person name="Gilroy R."/>
        </authorList>
    </citation>
    <scope>NUCLEOTIDE SEQUENCE</scope>
    <source>
        <strain evidence="4">9264</strain>
    </source>
</reference>
<evidence type="ECO:0000256" key="2">
    <source>
        <dbReference type="HAMAP-Rule" id="MF_00460"/>
    </source>
</evidence>
<dbReference type="AlphaFoldDB" id="A0A9D2RIK2"/>
<accession>A0A9D2RIK2</accession>
<dbReference type="Proteomes" id="UP000823889">
    <property type="component" value="Unassembled WGS sequence"/>
</dbReference>
<dbReference type="Pfam" id="PF03658">
    <property type="entry name" value="Ub-RnfH"/>
    <property type="match status" value="1"/>
</dbReference>
<protein>
    <recommendedName>
        <fullName evidence="2">UPF0125 protein H9906_03375</fullName>
    </recommendedName>
</protein>
<dbReference type="EMBL" id="DWUQ01000065">
    <property type="protein sequence ID" value="HJD44051.1"/>
    <property type="molecule type" value="Genomic_DNA"/>
</dbReference>
<evidence type="ECO:0000313" key="4">
    <source>
        <dbReference type="EMBL" id="HJD44051.1"/>
    </source>
</evidence>
<dbReference type="HAMAP" id="MF_00460">
    <property type="entry name" value="UPF0125_RnfH"/>
    <property type="match status" value="1"/>
</dbReference>